<keyword evidence="6" id="KW-0812">Transmembrane</keyword>
<evidence type="ECO:0000256" key="1">
    <source>
        <dbReference type="ARBA" id="ARBA00004429"/>
    </source>
</evidence>
<dbReference type="AlphaFoldDB" id="A0A1C4BR53"/>
<evidence type="ECO:0000256" key="7">
    <source>
        <dbReference type="ARBA" id="ARBA00022989"/>
    </source>
</evidence>
<gene>
    <name evidence="15" type="ORF">GA0061070_1008111</name>
</gene>
<dbReference type="FunFam" id="1.10.287.950:FF:000001">
    <property type="entry name" value="Methyl-accepting chemotaxis sensory transducer"/>
    <property type="match status" value="1"/>
</dbReference>
<dbReference type="CDD" id="cd11386">
    <property type="entry name" value="MCP_signal"/>
    <property type="match status" value="1"/>
</dbReference>
<comment type="subcellular location">
    <subcellularLocation>
        <location evidence="1">Cell inner membrane</location>
        <topology evidence="1">Multi-pass membrane protein</topology>
    </subcellularLocation>
</comment>
<evidence type="ECO:0000313" key="15">
    <source>
        <dbReference type="EMBL" id="SCC09273.1"/>
    </source>
</evidence>
<evidence type="ECO:0000313" key="16">
    <source>
        <dbReference type="Proteomes" id="UP000198515"/>
    </source>
</evidence>
<evidence type="ECO:0000256" key="8">
    <source>
        <dbReference type="ARBA" id="ARBA00023136"/>
    </source>
</evidence>
<dbReference type="Proteomes" id="UP000198515">
    <property type="component" value="Unassembled WGS sequence"/>
</dbReference>
<dbReference type="PROSITE" id="PS50111">
    <property type="entry name" value="CHEMOTAXIS_TRANSDUC_2"/>
    <property type="match status" value="1"/>
</dbReference>
<dbReference type="Gene3D" id="1.10.287.950">
    <property type="entry name" value="Methyl-accepting chemotaxis protein"/>
    <property type="match status" value="1"/>
</dbReference>
<dbReference type="RefSeq" id="WP_090134464.1">
    <property type="nucleotide sequence ID" value="NZ_FMBC01000008.1"/>
</dbReference>
<dbReference type="InterPro" id="IPR051310">
    <property type="entry name" value="MCP_chemotaxis"/>
</dbReference>
<keyword evidence="8" id="KW-0472">Membrane</keyword>
<dbReference type="InterPro" id="IPR003122">
    <property type="entry name" value="Tar_rcpt_lig-bd"/>
</dbReference>
<evidence type="ECO:0000256" key="5">
    <source>
        <dbReference type="ARBA" id="ARBA00022519"/>
    </source>
</evidence>
<dbReference type="PROSITE" id="PS50885">
    <property type="entry name" value="HAMP"/>
    <property type="match status" value="1"/>
</dbReference>
<sequence>MKILRDITIRKMVLLILVLFSCIWGIATAMTLFNFATIENLLTQNATQKNSYSYLVKGNDQYFRTVTRMLRAVDYRQTGDDANADKTLISASKALEISQDMLAKFRQSKHPGVSDEIVQSMVQDWETLLNNAVIPMYKAAQDKQPDQFRELFRKTYPPLSVQFGVTAEKYTQAIQNDDFFTQTTAKVSFNELVLISALIAGIVTLFLTDRYLVNYLVKPLETIARHLETIASGKLHARLEEFGRNCAGRLIPFIQRMQENLYKTVQAIQGSSATIFTSTNQIRTGNEDLSGRTDQQAAALQQTAASMEELTSTVRNNAQNVREAQKLAGNARQVAKQGGDITSTVVATMHGISESSQKIADITSVINSISFQTNLLALNAAVEAARAGEQGRGFAVVASEVRLLAQRSAQAAKEIDALISESVNRVKTGAEQVQEAGEAMSTIISTVGQVNALMGEITLASDEQSKGIDQIGQAMTEMDRATQQNAVLVQEAKANAIALEEEAGRLNDAIALFDLGGHPVTALSGQATQTTTAAKTPSRKVTRNATANENWQSF</sequence>
<evidence type="ECO:0000256" key="10">
    <source>
        <dbReference type="ARBA" id="ARBA00029447"/>
    </source>
</evidence>
<keyword evidence="9 11" id="KW-0807">Transducer</keyword>
<feature type="domain" description="Methyl-accepting transducer" evidence="13">
    <location>
        <begin position="271"/>
        <end position="500"/>
    </location>
</feature>
<comment type="similarity">
    <text evidence="10">Belongs to the methyl-accepting chemotaxis (MCP) protein family.</text>
</comment>
<reference evidence="16" key="1">
    <citation type="submission" date="2016-08" db="EMBL/GenBank/DDBJ databases">
        <authorList>
            <person name="Varghese N."/>
            <person name="Submissions Spin"/>
        </authorList>
    </citation>
    <scope>NUCLEOTIDE SEQUENCE [LARGE SCALE GENOMIC DNA]</scope>
    <source>
        <strain evidence="16">REICA_142</strain>
    </source>
</reference>
<feature type="compositionally biased region" description="Polar residues" evidence="12">
    <location>
        <begin position="543"/>
        <end position="554"/>
    </location>
</feature>
<keyword evidence="7" id="KW-1133">Transmembrane helix</keyword>
<dbReference type="GO" id="GO:0005886">
    <property type="term" value="C:plasma membrane"/>
    <property type="evidence" value="ECO:0007669"/>
    <property type="project" value="UniProtKB-SubCell"/>
</dbReference>
<dbReference type="GO" id="GO:0007165">
    <property type="term" value="P:signal transduction"/>
    <property type="evidence" value="ECO:0007669"/>
    <property type="project" value="UniProtKB-KW"/>
</dbReference>
<evidence type="ECO:0000256" key="2">
    <source>
        <dbReference type="ARBA" id="ARBA00022475"/>
    </source>
</evidence>
<protein>
    <submittedName>
        <fullName evidence="15">Methyl-accepting chemotaxis sensory transducer with TarH sensor</fullName>
    </submittedName>
</protein>
<dbReference type="InterPro" id="IPR004090">
    <property type="entry name" value="Chemotax_Me-accpt_rcpt"/>
</dbReference>
<dbReference type="PANTHER" id="PTHR43531:SF14">
    <property type="entry name" value="METHYL-ACCEPTING CHEMOTAXIS PROTEIN I-RELATED"/>
    <property type="match status" value="1"/>
</dbReference>
<keyword evidence="4" id="KW-0145">Chemotaxis</keyword>
<evidence type="ECO:0000256" key="3">
    <source>
        <dbReference type="ARBA" id="ARBA00022481"/>
    </source>
</evidence>
<dbReference type="Pfam" id="PF00015">
    <property type="entry name" value="MCPsignal"/>
    <property type="match status" value="1"/>
</dbReference>
<feature type="compositionally biased region" description="Low complexity" evidence="12">
    <location>
        <begin position="526"/>
        <end position="536"/>
    </location>
</feature>
<evidence type="ECO:0000256" key="12">
    <source>
        <dbReference type="SAM" id="MobiDB-lite"/>
    </source>
</evidence>
<dbReference type="PANTHER" id="PTHR43531">
    <property type="entry name" value="PROTEIN ICFG"/>
    <property type="match status" value="1"/>
</dbReference>
<keyword evidence="16" id="KW-1185">Reference proteome</keyword>
<evidence type="ECO:0000256" key="6">
    <source>
        <dbReference type="ARBA" id="ARBA00022692"/>
    </source>
</evidence>
<dbReference type="Pfam" id="PF02203">
    <property type="entry name" value="TarH"/>
    <property type="match status" value="1"/>
</dbReference>
<dbReference type="SMART" id="SM00304">
    <property type="entry name" value="HAMP"/>
    <property type="match status" value="1"/>
</dbReference>
<organism evidence="15 16">
    <name type="scientific">Kosakonia oryziphila</name>
    <dbReference type="NCBI Taxonomy" id="1005667"/>
    <lineage>
        <taxon>Bacteria</taxon>
        <taxon>Pseudomonadati</taxon>
        <taxon>Pseudomonadota</taxon>
        <taxon>Gammaproteobacteria</taxon>
        <taxon>Enterobacterales</taxon>
        <taxon>Enterobacteriaceae</taxon>
        <taxon>Kosakonia</taxon>
    </lineage>
</organism>
<dbReference type="PRINTS" id="PR00260">
    <property type="entry name" value="CHEMTRNSDUCR"/>
</dbReference>
<evidence type="ECO:0000259" key="14">
    <source>
        <dbReference type="PROSITE" id="PS50885"/>
    </source>
</evidence>
<dbReference type="SMART" id="SM00283">
    <property type="entry name" value="MA"/>
    <property type="match status" value="1"/>
</dbReference>
<keyword evidence="3" id="KW-0488">Methylation</keyword>
<evidence type="ECO:0000256" key="11">
    <source>
        <dbReference type="PROSITE-ProRule" id="PRU00284"/>
    </source>
</evidence>
<dbReference type="InterPro" id="IPR003660">
    <property type="entry name" value="HAMP_dom"/>
</dbReference>
<dbReference type="GO" id="GO:0004888">
    <property type="term" value="F:transmembrane signaling receptor activity"/>
    <property type="evidence" value="ECO:0007669"/>
    <property type="project" value="InterPro"/>
</dbReference>
<evidence type="ECO:0000256" key="4">
    <source>
        <dbReference type="ARBA" id="ARBA00022500"/>
    </source>
</evidence>
<dbReference type="OrthoDB" id="6167817at2"/>
<dbReference type="GO" id="GO:0006935">
    <property type="term" value="P:chemotaxis"/>
    <property type="evidence" value="ECO:0007669"/>
    <property type="project" value="UniProtKB-KW"/>
</dbReference>
<name>A0A1C4BR53_9ENTR</name>
<feature type="region of interest" description="Disordered" evidence="12">
    <location>
        <begin position="526"/>
        <end position="554"/>
    </location>
</feature>
<accession>A0A1C4BR53</accession>
<feature type="domain" description="HAMP" evidence="14">
    <location>
        <begin position="214"/>
        <end position="266"/>
    </location>
</feature>
<dbReference type="SUPFAM" id="SSF58104">
    <property type="entry name" value="Methyl-accepting chemotaxis protein (MCP) signaling domain"/>
    <property type="match status" value="1"/>
</dbReference>
<dbReference type="EMBL" id="FMBC01000008">
    <property type="protein sequence ID" value="SCC09273.1"/>
    <property type="molecule type" value="Genomic_DNA"/>
</dbReference>
<evidence type="ECO:0000259" key="13">
    <source>
        <dbReference type="PROSITE" id="PS50111"/>
    </source>
</evidence>
<proteinExistence type="inferred from homology"/>
<evidence type="ECO:0000256" key="9">
    <source>
        <dbReference type="ARBA" id="ARBA00023224"/>
    </source>
</evidence>
<keyword evidence="2" id="KW-1003">Cell membrane</keyword>
<dbReference type="PROSITE" id="PS51257">
    <property type="entry name" value="PROKAR_LIPOPROTEIN"/>
    <property type="match status" value="1"/>
</dbReference>
<dbReference type="InterPro" id="IPR004089">
    <property type="entry name" value="MCPsignal_dom"/>
</dbReference>
<keyword evidence="5" id="KW-0997">Cell inner membrane</keyword>